<dbReference type="AlphaFoldDB" id="A0A506XWK7"/>
<accession>A0A506XWK7</accession>
<dbReference type="OrthoDB" id="8099475at2"/>
<feature type="region of interest" description="Disordered" evidence="1">
    <location>
        <begin position="31"/>
        <end position="88"/>
    </location>
</feature>
<sequence>MNVRATLGGAFAALAVLIIGWQAGTAASHPATATTASGSTGGSGTSGSAGSGTFAGSGSASGSGTSDSTTGSSSAGSGSGLKDGSYTGQSADTRFGAVQVAITVSGGSITDVQAVHLTDRDQRSVSISNRAAPVLRQEAIQAQSAQIQTVSGATYTSEGYITSLQSALDQAR</sequence>
<evidence type="ECO:0000313" key="4">
    <source>
        <dbReference type="EMBL" id="TPW74195.1"/>
    </source>
</evidence>
<name>A0A506XWK7_9MICO</name>
<dbReference type="GO" id="GO:0010181">
    <property type="term" value="F:FMN binding"/>
    <property type="evidence" value="ECO:0007669"/>
    <property type="project" value="InterPro"/>
</dbReference>
<dbReference type="GO" id="GO:0016020">
    <property type="term" value="C:membrane"/>
    <property type="evidence" value="ECO:0007669"/>
    <property type="project" value="InterPro"/>
</dbReference>
<keyword evidence="2" id="KW-0732">Signal</keyword>
<feature type="compositionally biased region" description="Low complexity" evidence="1">
    <location>
        <begin position="62"/>
        <end position="76"/>
    </location>
</feature>
<reference evidence="4 5" key="1">
    <citation type="submission" date="2019-06" db="EMBL/GenBank/DDBJ databases">
        <authorList>
            <person name="Li F."/>
        </authorList>
    </citation>
    <scope>NUCLEOTIDE SEQUENCE [LARGE SCALE GENOMIC DNA]</scope>
    <source>
        <strain evidence="4 5">10F1D-1</strain>
    </source>
</reference>
<dbReference type="SMART" id="SM00900">
    <property type="entry name" value="FMN_bind"/>
    <property type="match status" value="1"/>
</dbReference>
<evidence type="ECO:0000256" key="2">
    <source>
        <dbReference type="SAM" id="SignalP"/>
    </source>
</evidence>
<evidence type="ECO:0000256" key="1">
    <source>
        <dbReference type="SAM" id="MobiDB-lite"/>
    </source>
</evidence>
<dbReference type="EMBL" id="VHQG01000005">
    <property type="protein sequence ID" value="TPW74195.1"/>
    <property type="molecule type" value="Genomic_DNA"/>
</dbReference>
<feature type="chain" id="PRO_5038553705" evidence="2">
    <location>
        <begin position="27"/>
        <end position="172"/>
    </location>
</feature>
<comment type="caution">
    <text evidence="4">The sequence shown here is derived from an EMBL/GenBank/DDBJ whole genome shotgun (WGS) entry which is preliminary data.</text>
</comment>
<organism evidence="4 5">
    <name type="scientific">Schumannella soli</name>
    <dbReference type="NCBI Taxonomy" id="2590779"/>
    <lineage>
        <taxon>Bacteria</taxon>
        <taxon>Bacillati</taxon>
        <taxon>Actinomycetota</taxon>
        <taxon>Actinomycetes</taxon>
        <taxon>Micrococcales</taxon>
        <taxon>Microbacteriaceae</taxon>
        <taxon>Schumannella</taxon>
    </lineage>
</organism>
<feature type="compositionally biased region" description="Gly residues" evidence="1">
    <location>
        <begin position="39"/>
        <end position="61"/>
    </location>
</feature>
<dbReference type="Gene3D" id="3.90.1010.20">
    <property type="match status" value="1"/>
</dbReference>
<gene>
    <name evidence="4" type="ORF">FJ657_16335</name>
</gene>
<evidence type="ECO:0000313" key="5">
    <source>
        <dbReference type="Proteomes" id="UP000316252"/>
    </source>
</evidence>
<proteinExistence type="predicted"/>
<feature type="signal peptide" evidence="2">
    <location>
        <begin position="1"/>
        <end position="26"/>
    </location>
</feature>
<feature type="domain" description="FMN-binding" evidence="3">
    <location>
        <begin position="94"/>
        <end position="171"/>
    </location>
</feature>
<dbReference type="InterPro" id="IPR007329">
    <property type="entry name" value="FMN-bd"/>
</dbReference>
<keyword evidence="5" id="KW-1185">Reference proteome</keyword>
<dbReference type="Proteomes" id="UP000316252">
    <property type="component" value="Unassembled WGS sequence"/>
</dbReference>
<dbReference type="Pfam" id="PF04205">
    <property type="entry name" value="FMN_bind"/>
    <property type="match status" value="1"/>
</dbReference>
<evidence type="ECO:0000259" key="3">
    <source>
        <dbReference type="SMART" id="SM00900"/>
    </source>
</evidence>
<protein>
    <submittedName>
        <fullName evidence="4">FMN-binding protein</fullName>
    </submittedName>
</protein>